<name>A0AAI9MXV9_PROST</name>
<feature type="transmembrane region" description="Helical" evidence="6">
    <location>
        <begin position="212"/>
        <end position="232"/>
    </location>
</feature>
<evidence type="ECO:0000256" key="6">
    <source>
        <dbReference type="SAM" id="Phobius"/>
    </source>
</evidence>
<feature type="transmembrane region" description="Helical" evidence="6">
    <location>
        <begin position="244"/>
        <end position="262"/>
    </location>
</feature>
<feature type="transmembrane region" description="Helical" evidence="6">
    <location>
        <begin position="274"/>
        <end position="293"/>
    </location>
</feature>
<feature type="transmembrane region" description="Helical" evidence="6">
    <location>
        <begin position="160"/>
        <end position="178"/>
    </location>
</feature>
<dbReference type="Gene3D" id="1.20.1720.10">
    <property type="entry name" value="Multidrug resistance protein D"/>
    <property type="match status" value="1"/>
</dbReference>
<dbReference type="PROSITE" id="PS50850">
    <property type="entry name" value="MFS"/>
    <property type="match status" value="1"/>
</dbReference>
<dbReference type="Pfam" id="PF07690">
    <property type="entry name" value="MFS_1"/>
    <property type="match status" value="1"/>
</dbReference>
<feature type="transmembrane region" description="Helical" evidence="6">
    <location>
        <begin position="42"/>
        <end position="62"/>
    </location>
</feature>
<dbReference type="AlphaFoldDB" id="A0AAI9MXV9"/>
<dbReference type="EMBL" id="AAZDVE040000024">
    <property type="protein sequence ID" value="EMP9433801.1"/>
    <property type="molecule type" value="Genomic_DNA"/>
</dbReference>
<dbReference type="PROSITE" id="PS00216">
    <property type="entry name" value="SUGAR_TRANSPORT_1"/>
    <property type="match status" value="1"/>
</dbReference>
<dbReference type="PANTHER" id="PTHR43124:SF3">
    <property type="entry name" value="CHLORAMPHENICOL EFFLUX PUMP RV0191"/>
    <property type="match status" value="1"/>
</dbReference>
<evidence type="ECO:0000256" key="1">
    <source>
        <dbReference type="ARBA" id="ARBA00004651"/>
    </source>
</evidence>
<dbReference type="NCBIfam" id="NF007782">
    <property type="entry name" value="PRK10473.1"/>
    <property type="match status" value="1"/>
</dbReference>
<keyword evidence="2" id="KW-1003">Cell membrane</keyword>
<evidence type="ECO:0000256" key="3">
    <source>
        <dbReference type="ARBA" id="ARBA00022692"/>
    </source>
</evidence>
<sequence length="396" mass="43039">MIKYVLFSFWIVLIYPLGVDLHLTGIPLIAADLQATESQLHMAFSIYLAGMASTMLIAGWCADHIGRKPVVLVGAMIFATSSIMAGTSTTANFFLIARFLQGIGAGFCYVVTFAILRDVLSARVRTKVLAMMNGITCIAPVLAPVIGFAILLFYHWSVMFYFMAAYAVVSILFCLIGIKETKPVINKNQHNDTLATSAAEERFLNSFFLTRLIISCFGIAVILTYVNVSPIILMGNLGFTTGQFSTAMTLLAMLSMATSFSMPKLISLFKSQSLIYTALSLFLVNALILLSYLSGIEHIALLFVVFGFCGVGFSMLFGIIMSQALSPYSRKAGIASSILGISQLSFASLYIWIMGWIGVQSMHMLLIILLAAGLISMILLRISAQSSLKTATIESI</sequence>
<comment type="subcellular location">
    <subcellularLocation>
        <location evidence="1">Cell membrane</location>
        <topology evidence="1">Multi-pass membrane protein</topology>
    </subcellularLocation>
</comment>
<proteinExistence type="predicted"/>
<dbReference type="GO" id="GO:0005886">
    <property type="term" value="C:plasma membrane"/>
    <property type="evidence" value="ECO:0007669"/>
    <property type="project" value="UniProtKB-SubCell"/>
</dbReference>
<protein>
    <submittedName>
        <fullName evidence="8">MdtL family multidrug efflux MFS transporter</fullName>
    </submittedName>
</protein>
<feature type="transmembrane region" description="Helical" evidence="6">
    <location>
        <begin position="128"/>
        <end position="154"/>
    </location>
</feature>
<feature type="transmembrane region" description="Helical" evidence="6">
    <location>
        <begin position="69"/>
        <end position="87"/>
    </location>
</feature>
<dbReference type="InterPro" id="IPR036259">
    <property type="entry name" value="MFS_trans_sf"/>
</dbReference>
<feature type="domain" description="Major facilitator superfamily (MFS) profile" evidence="7">
    <location>
        <begin position="1"/>
        <end position="385"/>
    </location>
</feature>
<dbReference type="InterPro" id="IPR011701">
    <property type="entry name" value="MFS"/>
</dbReference>
<keyword evidence="4 6" id="KW-1133">Transmembrane helix</keyword>
<organism evidence="8">
    <name type="scientific">Providencia stuartii</name>
    <dbReference type="NCBI Taxonomy" id="588"/>
    <lineage>
        <taxon>Bacteria</taxon>
        <taxon>Pseudomonadati</taxon>
        <taxon>Pseudomonadota</taxon>
        <taxon>Gammaproteobacteria</taxon>
        <taxon>Enterobacterales</taxon>
        <taxon>Morganellaceae</taxon>
        <taxon>Providencia</taxon>
    </lineage>
</organism>
<feature type="transmembrane region" description="Helical" evidence="6">
    <location>
        <begin position="332"/>
        <end position="353"/>
    </location>
</feature>
<evidence type="ECO:0000313" key="8">
    <source>
        <dbReference type="EMBL" id="EMP9433801.1"/>
    </source>
</evidence>
<keyword evidence="5 6" id="KW-0472">Membrane</keyword>
<accession>A0AAI9MXV9</accession>
<gene>
    <name evidence="8" type="ORF">JRA39_002883</name>
</gene>
<dbReference type="SUPFAM" id="SSF103473">
    <property type="entry name" value="MFS general substrate transporter"/>
    <property type="match status" value="1"/>
</dbReference>
<dbReference type="PANTHER" id="PTHR43124">
    <property type="entry name" value="PURINE EFFLUX PUMP PBUE"/>
    <property type="match status" value="1"/>
</dbReference>
<keyword evidence="3 6" id="KW-0812">Transmembrane</keyword>
<feature type="transmembrane region" description="Helical" evidence="6">
    <location>
        <begin position="7"/>
        <end position="30"/>
    </location>
</feature>
<evidence type="ECO:0000259" key="7">
    <source>
        <dbReference type="PROSITE" id="PS50850"/>
    </source>
</evidence>
<reference evidence="8" key="1">
    <citation type="submission" date="2024-02" db="EMBL/GenBank/DDBJ databases">
        <authorList>
            <consortium name="Clinical and Environmental Microbiology Branch: Whole genome sequencing antimicrobial resistance pathogens in the healthcare setting"/>
        </authorList>
    </citation>
    <scope>NUCLEOTIDE SEQUENCE</scope>
    <source>
        <strain evidence="8">2020GO-00142</strain>
    </source>
</reference>
<dbReference type="GO" id="GO:0022857">
    <property type="term" value="F:transmembrane transporter activity"/>
    <property type="evidence" value="ECO:0007669"/>
    <property type="project" value="InterPro"/>
</dbReference>
<feature type="transmembrane region" description="Helical" evidence="6">
    <location>
        <begin position="93"/>
        <end position="116"/>
    </location>
</feature>
<evidence type="ECO:0000256" key="2">
    <source>
        <dbReference type="ARBA" id="ARBA00022475"/>
    </source>
</evidence>
<feature type="transmembrane region" description="Helical" evidence="6">
    <location>
        <begin position="359"/>
        <end position="380"/>
    </location>
</feature>
<dbReference type="InterPro" id="IPR020846">
    <property type="entry name" value="MFS_dom"/>
</dbReference>
<evidence type="ECO:0000256" key="5">
    <source>
        <dbReference type="ARBA" id="ARBA00023136"/>
    </source>
</evidence>
<dbReference type="InterPro" id="IPR050189">
    <property type="entry name" value="MFS_Efflux_Transporters"/>
</dbReference>
<comment type="caution">
    <text evidence="8">The sequence shown here is derived from an EMBL/GenBank/DDBJ whole genome shotgun (WGS) entry which is preliminary data.</text>
</comment>
<evidence type="ECO:0000256" key="4">
    <source>
        <dbReference type="ARBA" id="ARBA00022989"/>
    </source>
</evidence>
<dbReference type="InterPro" id="IPR005829">
    <property type="entry name" value="Sugar_transporter_CS"/>
</dbReference>
<dbReference type="CDD" id="cd17320">
    <property type="entry name" value="MFS_MdfA_MDR_like"/>
    <property type="match status" value="1"/>
</dbReference>
<feature type="transmembrane region" description="Helical" evidence="6">
    <location>
        <begin position="299"/>
        <end position="320"/>
    </location>
</feature>